<dbReference type="InterPro" id="IPR000253">
    <property type="entry name" value="FHA_dom"/>
</dbReference>
<evidence type="ECO:0000313" key="4">
    <source>
        <dbReference type="EMBL" id="SDR17584.1"/>
    </source>
</evidence>
<dbReference type="OrthoDB" id="198002at2157"/>
<dbReference type="CDD" id="cd00143">
    <property type="entry name" value="PP2Cc"/>
    <property type="match status" value="1"/>
</dbReference>
<dbReference type="AlphaFoldDB" id="A0A1H1GWL4"/>
<dbReference type="Gene3D" id="3.60.40.10">
    <property type="entry name" value="PPM-type phosphatase domain"/>
    <property type="match status" value="1"/>
</dbReference>
<dbReference type="Proteomes" id="UP000198848">
    <property type="component" value="Unassembled WGS sequence"/>
</dbReference>
<evidence type="ECO:0000256" key="1">
    <source>
        <dbReference type="SAM" id="MobiDB-lite"/>
    </source>
</evidence>
<dbReference type="InterPro" id="IPR008984">
    <property type="entry name" value="SMAD_FHA_dom_sf"/>
</dbReference>
<organism evidence="4 5">
    <name type="scientific">Natronobacterium texcoconense</name>
    <dbReference type="NCBI Taxonomy" id="1095778"/>
    <lineage>
        <taxon>Archaea</taxon>
        <taxon>Methanobacteriati</taxon>
        <taxon>Methanobacteriota</taxon>
        <taxon>Stenosarchaea group</taxon>
        <taxon>Halobacteria</taxon>
        <taxon>Halobacteriales</taxon>
        <taxon>Natrialbaceae</taxon>
        <taxon>Natronobacterium</taxon>
    </lineage>
</organism>
<dbReference type="Pfam" id="PF00498">
    <property type="entry name" value="FHA"/>
    <property type="match status" value="1"/>
</dbReference>
<proteinExistence type="predicted"/>
<keyword evidence="5" id="KW-1185">Reference proteome</keyword>
<dbReference type="InterPro" id="IPR036457">
    <property type="entry name" value="PPM-type-like_dom_sf"/>
</dbReference>
<dbReference type="PROSITE" id="PS51746">
    <property type="entry name" value="PPM_2"/>
    <property type="match status" value="1"/>
</dbReference>
<dbReference type="RefSeq" id="WP_090382510.1">
    <property type="nucleotide sequence ID" value="NZ_FNLC01000002.1"/>
</dbReference>
<dbReference type="Pfam" id="PF13672">
    <property type="entry name" value="PP2C_2"/>
    <property type="match status" value="1"/>
</dbReference>
<dbReference type="EMBL" id="FNLC01000002">
    <property type="protein sequence ID" value="SDR17584.1"/>
    <property type="molecule type" value="Genomic_DNA"/>
</dbReference>
<name>A0A1H1GWL4_NATTX</name>
<dbReference type="SMART" id="SM00331">
    <property type="entry name" value="PP2C_SIG"/>
    <property type="match status" value="1"/>
</dbReference>
<sequence length="542" mass="59158">MEHASTVDIGERKRRSGGINEDSIATAVFENHHRSESRPVGIFVLGDGVGGETSGDVASFLATTVVRKRLTEALLGAGTDLLERFEVDAYDGPPPTASERAASALSPRRIRTAIQEGIDDAHQYVQEYAREIDGQPATTLVVGVYVDGRLHYGWVGDSRIYLVNERHEEIQQLTTDHAVTNELLERGEIEDEVGARIHTRNTAITNAVGGSPHGKPTVDVEFGSVDVYRDDVLLLTSDGLIDAYPDVAPLRDEYERADDADTVREEILETLVTDDEIRDIVLEAADLQTGVEDLIAFANDRGGKDNLSITLAQDPNADPSPETVADRLSATEPDGLADQETVIETPGSNLESGAESDRDPEQAATDRRESTASPDVVSATEPELATAAIKIAGTETIYEIVDGVTIGRDDDEAEGAGPNICLVVDDEAVERHHTRIERDESGDWWLRDTSDAGTFVEDDGEWIHLRSTDDTSDDETYDPDDARFVSDGPEAHRLRDGTTFTLEDPRETDPIAFRFFGGVELAQEPTGEDESANESLLERFRS</sequence>
<evidence type="ECO:0000259" key="2">
    <source>
        <dbReference type="PROSITE" id="PS50006"/>
    </source>
</evidence>
<dbReference type="STRING" id="1095778.SAMN04489842_2654"/>
<dbReference type="InterPro" id="IPR001932">
    <property type="entry name" value="PPM-type_phosphatase-like_dom"/>
</dbReference>
<gene>
    <name evidence="4" type="ORF">SAMN04489842_2654</name>
</gene>
<dbReference type="GO" id="GO:0004722">
    <property type="term" value="F:protein serine/threonine phosphatase activity"/>
    <property type="evidence" value="ECO:0007669"/>
    <property type="project" value="InterPro"/>
</dbReference>
<dbReference type="InterPro" id="IPR015655">
    <property type="entry name" value="PP2C"/>
</dbReference>
<dbReference type="SMART" id="SM00332">
    <property type="entry name" value="PP2Cc"/>
    <property type="match status" value="1"/>
</dbReference>
<evidence type="ECO:0000313" key="5">
    <source>
        <dbReference type="Proteomes" id="UP000198848"/>
    </source>
</evidence>
<feature type="compositionally biased region" description="Basic and acidic residues" evidence="1">
    <location>
        <begin position="480"/>
        <end position="490"/>
    </location>
</feature>
<dbReference type="SUPFAM" id="SSF81606">
    <property type="entry name" value="PP2C-like"/>
    <property type="match status" value="1"/>
</dbReference>
<evidence type="ECO:0000259" key="3">
    <source>
        <dbReference type="PROSITE" id="PS51746"/>
    </source>
</evidence>
<dbReference type="CDD" id="cd00060">
    <property type="entry name" value="FHA"/>
    <property type="match status" value="1"/>
</dbReference>
<feature type="domain" description="FHA" evidence="2">
    <location>
        <begin position="404"/>
        <end position="457"/>
    </location>
</feature>
<protein>
    <submittedName>
        <fullName evidence="4">Serine/threonine protein phosphatase PrpC</fullName>
    </submittedName>
</protein>
<feature type="compositionally biased region" description="Acidic residues" evidence="1">
    <location>
        <begin position="470"/>
        <end position="479"/>
    </location>
</feature>
<dbReference type="PANTHER" id="PTHR13832">
    <property type="entry name" value="PROTEIN PHOSPHATASE 2C"/>
    <property type="match status" value="1"/>
</dbReference>
<dbReference type="SUPFAM" id="SSF49879">
    <property type="entry name" value="SMAD/FHA domain"/>
    <property type="match status" value="1"/>
</dbReference>
<dbReference type="PROSITE" id="PS50006">
    <property type="entry name" value="FHA_DOMAIN"/>
    <property type="match status" value="1"/>
</dbReference>
<feature type="region of interest" description="Disordered" evidence="1">
    <location>
        <begin position="521"/>
        <end position="542"/>
    </location>
</feature>
<feature type="compositionally biased region" description="Basic and acidic residues" evidence="1">
    <location>
        <begin position="355"/>
        <end position="370"/>
    </location>
</feature>
<feature type="region of interest" description="Disordered" evidence="1">
    <location>
        <begin position="307"/>
        <end position="380"/>
    </location>
</feature>
<feature type="region of interest" description="Disordered" evidence="1">
    <location>
        <begin position="467"/>
        <end position="490"/>
    </location>
</feature>
<accession>A0A1H1GWL4</accession>
<dbReference type="PANTHER" id="PTHR13832:SF827">
    <property type="entry name" value="PROTEIN PHOSPHATASE 1L"/>
    <property type="match status" value="1"/>
</dbReference>
<dbReference type="Gene3D" id="2.60.200.20">
    <property type="match status" value="1"/>
</dbReference>
<reference evidence="5" key="1">
    <citation type="submission" date="2016-10" db="EMBL/GenBank/DDBJ databases">
        <authorList>
            <person name="Varghese N."/>
            <person name="Submissions S."/>
        </authorList>
    </citation>
    <scope>NUCLEOTIDE SEQUENCE [LARGE SCALE GENOMIC DNA]</scope>
    <source>
        <strain evidence="5">DSM 24767</strain>
    </source>
</reference>
<feature type="domain" description="PPM-type phosphatase" evidence="3">
    <location>
        <begin position="2"/>
        <end position="314"/>
    </location>
</feature>